<evidence type="ECO:0000256" key="3">
    <source>
        <dbReference type="ARBA" id="ARBA00011152"/>
    </source>
</evidence>
<evidence type="ECO:0000256" key="11">
    <source>
        <dbReference type="ARBA" id="ARBA00049534"/>
    </source>
</evidence>
<comment type="subcellular location">
    <subcellularLocation>
        <location evidence="1">Cytoplasm</location>
    </subcellularLocation>
</comment>
<organism evidence="13">
    <name type="scientific">hydrothermal vent metagenome</name>
    <dbReference type="NCBI Taxonomy" id="652676"/>
    <lineage>
        <taxon>unclassified sequences</taxon>
        <taxon>metagenomes</taxon>
        <taxon>ecological metagenomes</taxon>
    </lineage>
</organism>
<dbReference type="Gene3D" id="3.40.50.880">
    <property type="match status" value="1"/>
</dbReference>
<dbReference type="AlphaFoldDB" id="A0A1W1D9L7"/>
<dbReference type="GO" id="GO:0005737">
    <property type="term" value="C:cytoplasm"/>
    <property type="evidence" value="ECO:0007669"/>
    <property type="project" value="UniProtKB-SubCell"/>
</dbReference>
<sequence length="210" mass="23137">MHSTSSQTIAIIDYGMGNVRSVQKAIEHVAPNDNVILTDNADLINQADRIVFPGQGAMGACMQALNEHGLSEVIKKAAHEKPFLGICLGLQLLFDHSEENFGTKGLGIIPGNVVKFSKSELKIPHMGWNTVNQSIDHPLWHNIENNARFYSVHSYYVSEADASVVAGTTDYGVDFTCAVAKDNMFAVQFHPEKSQHDGLQLLTNFINWKV</sequence>
<keyword evidence="8" id="KW-0368">Histidine biosynthesis</keyword>
<dbReference type="EMBL" id="FPHR01000021">
    <property type="protein sequence ID" value="SFV77309.1"/>
    <property type="molecule type" value="Genomic_DNA"/>
</dbReference>
<dbReference type="Pfam" id="PF00117">
    <property type="entry name" value="GATase"/>
    <property type="match status" value="1"/>
</dbReference>
<evidence type="ECO:0000256" key="8">
    <source>
        <dbReference type="ARBA" id="ARBA00023102"/>
    </source>
</evidence>
<dbReference type="InterPro" id="IPR029062">
    <property type="entry name" value="Class_I_gatase-like"/>
</dbReference>
<dbReference type="HAMAP" id="MF_00278">
    <property type="entry name" value="HisH"/>
    <property type="match status" value="1"/>
</dbReference>
<dbReference type="PIRSF" id="PIRSF000495">
    <property type="entry name" value="Amidotransf_hisH"/>
    <property type="match status" value="1"/>
</dbReference>
<dbReference type="PANTHER" id="PTHR42701">
    <property type="entry name" value="IMIDAZOLE GLYCEROL PHOSPHATE SYNTHASE SUBUNIT HISH"/>
    <property type="match status" value="1"/>
</dbReference>
<keyword evidence="9" id="KW-0456">Lyase</keyword>
<evidence type="ECO:0000256" key="9">
    <source>
        <dbReference type="ARBA" id="ARBA00023239"/>
    </source>
</evidence>
<dbReference type="GO" id="GO:0000105">
    <property type="term" value="P:L-histidine biosynthetic process"/>
    <property type="evidence" value="ECO:0007669"/>
    <property type="project" value="UniProtKB-UniPathway"/>
</dbReference>
<feature type="domain" description="Glutamine amidotransferase" evidence="12">
    <location>
        <begin position="11"/>
        <end position="205"/>
    </location>
</feature>
<dbReference type="GO" id="GO:0016829">
    <property type="term" value="F:lyase activity"/>
    <property type="evidence" value="ECO:0007669"/>
    <property type="project" value="UniProtKB-KW"/>
</dbReference>
<keyword evidence="7" id="KW-0315">Glutamine amidotransferase</keyword>
<evidence type="ECO:0000256" key="6">
    <source>
        <dbReference type="ARBA" id="ARBA00022801"/>
    </source>
</evidence>
<keyword evidence="5" id="KW-0028">Amino-acid biosynthesis</keyword>
<evidence type="ECO:0000256" key="1">
    <source>
        <dbReference type="ARBA" id="ARBA00004496"/>
    </source>
</evidence>
<evidence type="ECO:0000256" key="4">
    <source>
        <dbReference type="ARBA" id="ARBA00022490"/>
    </source>
</evidence>
<evidence type="ECO:0000256" key="5">
    <source>
        <dbReference type="ARBA" id="ARBA00022605"/>
    </source>
</evidence>
<dbReference type="SUPFAM" id="SSF52317">
    <property type="entry name" value="Class I glutamine amidotransferase-like"/>
    <property type="match status" value="1"/>
</dbReference>
<reference evidence="13" key="1">
    <citation type="submission" date="2016-10" db="EMBL/GenBank/DDBJ databases">
        <authorList>
            <person name="de Groot N.N."/>
        </authorList>
    </citation>
    <scope>NUCLEOTIDE SEQUENCE</scope>
</reference>
<keyword evidence="13" id="KW-0328">Glycosyltransferase</keyword>
<comment type="catalytic activity">
    <reaction evidence="10">
        <text>5-[(5-phospho-1-deoxy-D-ribulos-1-ylimino)methylamino]-1-(5-phospho-beta-D-ribosyl)imidazole-4-carboxamide + L-glutamine = D-erythro-1-(imidazol-4-yl)glycerol 3-phosphate + 5-amino-1-(5-phospho-beta-D-ribosyl)imidazole-4-carboxamide + L-glutamate + H(+)</text>
        <dbReference type="Rhea" id="RHEA:24793"/>
        <dbReference type="ChEBI" id="CHEBI:15378"/>
        <dbReference type="ChEBI" id="CHEBI:29985"/>
        <dbReference type="ChEBI" id="CHEBI:58278"/>
        <dbReference type="ChEBI" id="CHEBI:58359"/>
        <dbReference type="ChEBI" id="CHEBI:58475"/>
        <dbReference type="ChEBI" id="CHEBI:58525"/>
        <dbReference type="EC" id="4.3.2.10"/>
    </reaction>
</comment>
<gene>
    <name evidence="13" type="ORF">MNB_SUP05-4-617</name>
</gene>
<protein>
    <submittedName>
        <fullName evidence="13">Imidazole glycerol phosphate synthase amidotransferase subunit</fullName>
        <ecNumber evidence="13">2.4.2.-</ecNumber>
    </submittedName>
</protein>
<evidence type="ECO:0000259" key="12">
    <source>
        <dbReference type="Pfam" id="PF00117"/>
    </source>
</evidence>
<dbReference type="GO" id="GO:0000107">
    <property type="term" value="F:imidazoleglycerol-phosphate synthase activity"/>
    <property type="evidence" value="ECO:0007669"/>
    <property type="project" value="RHEA"/>
</dbReference>
<evidence type="ECO:0000313" key="13">
    <source>
        <dbReference type="EMBL" id="SFV77309.1"/>
    </source>
</evidence>
<dbReference type="GO" id="GO:0004359">
    <property type="term" value="F:glutaminase activity"/>
    <property type="evidence" value="ECO:0007669"/>
    <property type="project" value="UniProtKB-EC"/>
</dbReference>
<keyword evidence="6" id="KW-0378">Hydrolase</keyword>
<keyword evidence="4" id="KW-0963">Cytoplasm</keyword>
<dbReference type="PANTHER" id="PTHR42701:SF2">
    <property type="entry name" value="IMIDAZOLE GLYCEROL PHOSPHATE SYNTHASE SUBUNIT HISH 1"/>
    <property type="match status" value="1"/>
</dbReference>
<comment type="catalytic activity">
    <reaction evidence="11">
        <text>L-glutamine + H2O = L-glutamate + NH4(+)</text>
        <dbReference type="Rhea" id="RHEA:15889"/>
        <dbReference type="ChEBI" id="CHEBI:15377"/>
        <dbReference type="ChEBI" id="CHEBI:28938"/>
        <dbReference type="ChEBI" id="CHEBI:29985"/>
        <dbReference type="ChEBI" id="CHEBI:58359"/>
        <dbReference type="EC" id="3.5.1.2"/>
    </reaction>
</comment>
<dbReference type="PROSITE" id="PS51273">
    <property type="entry name" value="GATASE_TYPE_1"/>
    <property type="match status" value="1"/>
</dbReference>
<evidence type="ECO:0000256" key="7">
    <source>
        <dbReference type="ARBA" id="ARBA00022962"/>
    </source>
</evidence>
<comment type="subunit">
    <text evidence="3">Heterodimer of HisH and HisF.</text>
</comment>
<dbReference type="InterPro" id="IPR017926">
    <property type="entry name" value="GATASE"/>
</dbReference>
<dbReference type="FunFam" id="3.40.50.880:FF:000009">
    <property type="entry name" value="Imidazole glycerol phosphate synthase subunit HisH"/>
    <property type="match status" value="1"/>
</dbReference>
<dbReference type="InterPro" id="IPR010139">
    <property type="entry name" value="Imidazole-glycPsynth_HisH"/>
</dbReference>
<dbReference type="EC" id="2.4.2.-" evidence="13"/>
<proteinExistence type="inferred from homology"/>
<name>A0A1W1D9L7_9ZZZZ</name>
<accession>A0A1W1D9L7</accession>
<dbReference type="UniPathway" id="UPA00031">
    <property type="reaction ID" value="UER00010"/>
</dbReference>
<evidence type="ECO:0000256" key="2">
    <source>
        <dbReference type="ARBA" id="ARBA00005091"/>
    </source>
</evidence>
<dbReference type="CDD" id="cd01748">
    <property type="entry name" value="GATase1_IGP_Synthase"/>
    <property type="match status" value="1"/>
</dbReference>
<dbReference type="NCBIfam" id="TIGR01855">
    <property type="entry name" value="IMP_synth_hisH"/>
    <property type="match status" value="1"/>
</dbReference>
<comment type="pathway">
    <text evidence="2">Amino-acid biosynthesis; L-histidine biosynthesis; L-histidine from 5-phospho-alpha-D-ribose 1-diphosphate: step 5/9.</text>
</comment>
<evidence type="ECO:0000256" key="10">
    <source>
        <dbReference type="ARBA" id="ARBA00047838"/>
    </source>
</evidence>
<keyword evidence="13" id="KW-0808">Transferase</keyword>